<feature type="compositionally biased region" description="Basic and acidic residues" evidence="1">
    <location>
        <begin position="301"/>
        <end position="312"/>
    </location>
</feature>
<feature type="domain" description="Shikimate dehydrogenase substrate binding N-terminal" evidence="2">
    <location>
        <begin position="9"/>
        <end position="89"/>
    </location>
</feature>
<protein>
    <recommendedName>
        <fullName evidence="2">Shikimate dehydrogenase substrate binding N-terminal domain-containing protein</fullName>
    </recommendedName>
</protein>
<dbReference type="GeneID" id="38116687"/>
<dbReference type="Gene3D" id="3.40.50.10860">
    <property type="entry name" value="Leucine Dehydrogenase, chain A, domain 1"/>
    <property type="match status" value="1"/>
</dbReference>
<name>A0A3D8RQR0_9EURO</name>
<dbReference type="GO" id="GO:0004764">
    <property type="term" value="F:shikimate 3-dehydrogenase (NADP+) activity"/>
    <property type="evidence" value="ECO:0007669"/>
    <property type="project" value="InterPro"/>
</dbReference>
<dbReference type="SUPFAM" id="SSF53223">
    <property type="entry name" value="Aminoacid dehydrogenase-like, N-terminal domain"/>
    <property type="match status" value="1"/>
</dbReference>
<dbReference type="GO" id="GO:0009423">
    <property type="term" value="P:chorismate biosynthetic process"/>
    <property type="evidence" value="ECO:0007669"/>
    <property type="project" value="TreeGrafter"/>
</dbReference>
<dbReference type="AlphaFoldDB" id="A0A3D8RQR0"/>
<dbReference type="PANTHER" id="PTHR21089">
    <property type="entry name" value="SHIKIMATE DEHYDROGENASE"/>
    <property type="match status" value="1"/>
</dbReference>
<dbReference type="PANTHER" id="PTHR21089:SF26">
    <property type="entry name" value="AROM POLYPEPTIDE, PUTATIVE-RELATED"/>
    <property type="match status" value="1"/>
</dbReference>
<gene>
    <name evidence="3" type="ORF">DSM5745_06317</name>
</gene>
<dbReference type="InterPro" id="IPR013708">
    <property type="entry name" value="Shikimate_DH-bd_N"/>
</dbReference>
<feature type="region of interest" description="Disordered" evidence="1">
    <location>
        <begin position="291"/>
        <end position="312"/>
    </location>
</feature>
<reference evidence="3 4" key="1">
    <citation type="journal article" date="2018" name="IMA Fungus">
        <title>IMA Genome-F 9: Draft genome sequence of Annulohypoxylon stygium, Aspergillus mulundensis, Berkeleyomyces basicola (syn. Thielaviopsis basicola), Ceratocystis smalleyi, two Cercospora beticola strains, Coleophoma cylindrospora, Fusarium fracticaudum, Phialophora cf. hyalina, and Morchella septimelata.</title>
        <authorList>
            <person name="Wingfield B.D."/>
            <person name="Bills G.F."/>
            <person name="Dong Y."/>
            <person name="Huang W."/>
            <person name="Nel W.J."/>
            <person name="Swalarsk-Parry B.S."/>
            <person name="Vaghefi N."/>
            <person name="Wilken P.M."/>
            <person name="An Z."/>
            <person name="de Beer Z.W."/>
            <person name="De Vos L."/>
            <person name="Chen L."/>
            <person name="Duong T.A."/>
            <person name="Gao Y."/>
            <person name="Hammerbacher A."/>
            <person name="Kikkert J.R."/>
            <person name="Li Y."/>
            <person name="Li H."/>
            <person name="Li K."/>
            <person name="Li Q."/>
            <person name="Liu X."/>
            <person name="Ma X."/>
            <person name="Naidoo K."/>
            <person name="Pethybridge S.J."/>
            <person name="Sun J."/>
            <person name="Steenkamp E.T."/>
            <person name="van der Nest M.A."/>
            <person name="van Wyk S."/>
            <person name="Wingfield M.J."/>
            <person name="Xiong C."/>
            <person name="Yue Q."/>
            <person name="Zhang X."/>
        </authorList>
    </citation>
    <scope>NUCLEOTIDE SEQUENCE [LARGE SCALE GENOMIC DNA]</scope>
    <source>
        <strain evidence="3 4">DSM 5745</strain>
    </source>
</reference>
<dbReference type="Gene3D" id="3.40.50.720">
    <property type="entry name" value="NAD(P)-binding Rossmann-like Domain"/>
    <property type="match status" value="1"/>
</dbReference>
<dbReference type="SUPFAM" id="SSF51735">
    <property type="entry name" value="NAD(P)-binding Rossmann-fold domains"/>
    <property type="match status" value="1"/>
</dbReference>
<dbReference type="InterPro" id="IPR036291">
    <property type="entry name" value="NAD(P)-bd_dom_sf"/>
</dbReference>
<evidence type="ECO:0000313" key="4">
    <source>
        <dbReference type="Proteomes" id="UP000256690"/>
    </source>
</evidence>
<evidence type="ECO:0000259" key="2">
    <source>
        <dbReference type="Pfam" id="PF08501"/>
    </source>
</evidence>
<dbReference type="InterPro" id="IPR022893">
    <property type="entry name" value="Shikimate_DH_fam"/>
</dbReference>
<dbReference type="RefSeq" id="XP_026602637.1">
    <property type="nucleotide sequence ID" value="XM_026748333.1"/>
</dbReference>
<evidence type="ECO:0000256" key="1">
    <source>
        <dbReference type="SAM" id="MobiDB-lite"/>
    </source>
</evidence>
<dbReference type="GO" id="GO:0019632">
    <property type="term" value="P:shikimate metabolic process"/>
    <property type="evidence" value="ECO:0007669"/>
    <property type="project" value="TreeGrafter"/>
</dbReference>
<dbReference type="InterPro" id="IPR046346">
    <property type="entry name" value="Aminoacid_DH-like_N_sf"/>
</dbReference>
<dbReference type="Pfam" id="PF08501">
    <property type="entry name" value="Shikimate_dh_N"/>
    <property type="match status" value="1"/>
</dbReference>
<accession>A0A3D8RQR0</accession>
<dbReference type="OrthoDB" id="204377at2759"/>
<evidence type="ECO:0000313" key="3">
    <source>
        <dbReference type="EMBL" id="RDW76325.1"/>
    </source>
</evidence>
<dbReference type="Proteomes" id="UP000256690">
    <property type="component" value="Unassembled WGS sequence"/>
</dbReference>
<dbReference type="STRING" id="1810919.A0A3D8RQR0"/>
<proteinExistence type="predicted"/>
<keyword evidence="4" id="KW-1185">Reference proteome</keyword>
<comment type="caution">
    <text evidence="3">The sequence shown here is derived from an EMBL/GenBank/DDBJ whole genome shotgun (WGS) entry which is preliminary data.</text>
</comment>
<dbReference type="EMBL" id="PVWQ01000007">
    <property type="protein sequence ID" value="RDW76325.1"/>
    <property type="molecule type" value="Genomic_DNA"/>
</dbReference>
<organism evidence="3 4">
    <name type="scientific">Aspergillus mulundensis</name>
    <dbReference type="NCBI Taxonomy" id="1810919"/>
    <lineage>
        <taxon>Eukaryota</taxon>
        <taxon>Fungi</taxon>
        <taxon>Dikarya</taxon>
        <taxon>Ascomycota</taxon>
        <taxon>Pezizomycotina</taxon>
        <taxon>Eurotiomycetes</taxon>
        <taxon>Eurotiomycetidae</taxon>
        <taxon>Eurotiales</taxon>
        <taxon>Aspergillaceae</taxon>
        <taxon>Aspergillus</taxon>
        <taxon>Aspergillus subgen. Nidulantes</taxon>
    </lineage>
</organism>
<sequence>MDQFKKLHIVGVGVTHSIAPAMHNYIAVTLSLPCTFHATECAALSDLLALARDPQTAGLVVTMQYKSAIMPHLDEADELATFIGACNNVYYSGNRLCGTNTDWRGIKGCLLQKGDGARRPSAGRPGTALVVGAGGASRAAVYALSQHLHCATIYVLNRDDDEVRALIRDAGKLPVVPEITPVRTLEQGRELQSKPPYYVVGIVPDLEPTTEAEKTVAAILELFLAQPGKGVLLDMCFNPRRTRIITLGERLGWATVEGTHEIGYQMEEQWRLWAGEKAAALDWEGACAVEGAPAGGGGESGDQRVDKSALHG</sequence>